<reference evidence="2 3" key="1">
    <citation type="journal article" date="2016" name="Sci. Rep.">
        <title>The Dendrobium catenatum Lindl. genome sequence provides insights into polysaccharide synthase, floral development and adaptive evolution.</title>
        <authorList>
            <person name="Zhang G.Q."/>
            <person name="Xu Q."/>
            <person name="Bian C."/>
            <person name="Tsai W.C."/>
            <person name="Yeh C.M."/>
            <person name="Liu K.W."/>
            <person name="Yoshida K."/>
            <person name="Zhang L.S."/>
            <person name="Chang S.B."/>
            <person name="Chen F."/>
            <person name="Shi Y."/>
            <person name="Su Y.Y."/>
            <person name="Zhang Y.Q."/>
            <person name="Chen L.J."/>
            <person name="Yin Y."/>
            <person name="Lin M."/>
            <person name="Huang H."/>
            <person name="Deng H."/>
            <person name="Wang Z.W."/>
            <person name="Zhu S.L."/>
            <person name="Zhao X."/>
            <person name="Deng C."/>
            <person name="Niu S.C."/>
            <person name="Huang J."/>
            <person name="Wang M."/>
            <person name="Liu G.H."/>
            <person name="Yang H.J."/>
            <person name="Xiao X.J."/>
            <person name="Hsiao Y.Y."/>
            <person name="Wu W.L."/>
            <person name="Chen Y.Y."/>
            <person name="Mitsuda N."/>
            <person name="Ohme-Takagi M."/>
            <person name="Luo Y.B."/>
            <person name="Van de Peer Y."/>
            <person name="Liu Z.J."/>
        </authorList>
    </citation>
    <scope>NUCLEOTIDE SEQUENCE [LARGE SCALE GENOMIC DNA]</scope>
    <source>
        <tissue evidence="2">The whole plant</tissue>
    </source>
</reference>
<gene>
    <name evidence="2" type="ORF">MA16_Dca027914</name>
</gene>
<organism evidence="2 3">
    <name type="scientific">Dendrobium catenatum</name>
    <dbReference type="NCBI Taxonomy" id="906689"/>
    <lineage>
        <taxon>Eukaryota</taxon>
        <taxon>Viridiplantae</taxon>
        <taxon>Streptophyta</taxon>
        <taxon>Embryophyta</taxon>
        <taxon>Tracheophyta</taxon>
        <taxon>Spermatophyta</taxon>
        <taxon>Magnoliopsida</taxon>
        <taxon>Liliopsida</taxon>
        <taxon>Asparagales</taxon>
        <taxon>Orchidaceae</taxon>
        <taxon>Epidendroideae</taxon>
        <taxon>Malaxideae</taxon>
        <taxon>Dendrobiinae</taxon>
        <taxon>Dendrobium</taxon>
    </lineage>
</organism>
<evidence type="ECO:0000313" key="2">
    <source>
        <dbReference type="EMBL" id="PKU61054.1"/>
    </source>
</evidence>
<sequence length="129" mass="14184">MPSSSLSVVKKGNRRDPKPSPAHLLAPKVLKFSDKNASVQKTNNKQSRNSIDHRTKLMGNFGPLQKLLGVRRSKKFKEEFASSSMEQCVNVIDNSVDGKLKEVDFVGQWQGVYSEFFCGGDASPLVGNG</sequence>
<proteinExistence type="predicted"/>
<dbReference type="EMBL" id="KZ504825">
    <property type="protein sequence ID" value="PKU61054.1"/>
    <property type="molecule type" value="Genomic_DNA"/>
</dbReference>
<evidence type="ECO:0000313" key="3">
    <source>
        <dbReference type="Proteomes" id="UP000233837"/>
    </source>
</evidence>
<dbReference type="AlphaFoldDB" id="A0A2I0VCC3"/>
<keyword evidence="3" id="KW-1185">Reference proteome</keyword>
<feature type="region of interest" description="Disordered" evidence="1">
    <location>
        <begin position="1"/>
        <end position="23"/>
    </location>
</feature>
<name>A0A2I0VCC3_9ASPA</name>
<evidence type="ECO:0000256" key="1">
    <source>
        <dbReference type="SAM" id="MobiDB-lite"/>
    </source>
</evidence>
<accession>A0A2I0VCC3</accession>
<reference evidence="2 3" key="2">
    <citation type="journal article" date="2017" name="Nature">
        <title>The Apostasia genome and the evolution of orchids.</title>
        <authorList>
            <person name="Zhang G.Q."/>
            <person name="Liu K.W."/>
            <person name="Li Z."/>
            <person name="Lohaus R."/>
            <person name="Hsiao Y.Y."/>
            <person name="Niu S.C."/>
            <person name="Wang J.Y."/>
            <person name="Lin Y.C."/>
            <person name="Xu Q."/>
            <person name="Chen L.J."/>
            <person name="Yoshida K."/>
            <person name="Fujiwara S."/>
            <person name="Wang Z.W."/>
            <person name="Zhang Y.Q."/>
            <person name="Mitsuda N."/>
            <person name="Wang M."/>
            <person name="Liu G.H."/>
            <person name="Pecoraro L."/>
            <person name="Huang H.X."/>
            <person name="Xiao X.J."/>
            <person name="Lin M."/>
            <person name="Wu X.Y."/>
            <person name="Wu W.L."/>
            <person name="Chen Y.Y."/>
            <person name="Chang S.B."/>
            <person name="Sakamoto S."/>
            <person name="Ohme-Takagi M."/>
            <person name="Yagi M."/>
            <person name="Zeng S.J."/>
            <person name="Shen C.Y."/>
            <person name="Yeh C.M."/>
            <person name="Luo Y.B."/>
            <person name="Tsai W.C."/>
            <person name="Van de Peer Y."/>
            <person name="Liu Z.J."/>
        </authorList>
    </citation>
    <scope>NUCLEOTIDE SEQUENCE [LARGE SCALE GENOMIC DNA]</scope>
    <source>
        <tissue evidence="2">The whole plant</tissue>
    </source>
</reference>
<protein>
    <submittedName>
        <fullName evidence="2">Uncharacterized protein</fullName>
    </submittedName>
</protein>
<dbReference type="Proteomes" id="UP000233837">
    <property type="component" value="Unassembled WGS sequence"/>
</dbReference>